<feature type="signal peptide" evidence="1">
    <location>
        <begin position="1"/>
        <end position="19"/>
    </location>
</feature>
<proteinExistence type="predicted"/>
<gene>
    <name evidence="2" type="ordered locus">Oter_1987</name>
</gene>
<organism evidence="2 3">
    <name type="scientific">Opitutus terrae (strain DSM 11246 / JCM 15787 / PB90-1)</name>
    <dbReference type="NCBI Taxonomy" id="452637"/>
    <lineage>
        <taxon>Bacteria</taxon>
        <taxon>Pseudomonadati</taxon>
        <taxon>Verrucomicrobiota</taxon>
        <taxon>Opitutia</taxon>
        <taxon>Opitutales</taxon>
        <taxon>Opitutaceae</taxon>
        <taxon>Opitutus</taxon>
    </lineage>
</organism>
<accession>B1ZYN4</accession>
<evidence type="ECO:0000313" key="3">
    <source>
        <dbReference type="Proteomes" id="UP000007013"/>
    </source>
</evidence>
<keyword evidence="3" id="KW-1185">Reference proteome</keyword>
<evidence type="ECO:0000313" key="2">
    <source>
        <dbReference type="EMBL" id="ACB75270.1"/>
    </source>
</evidence>
<sequence length="70" mass="7652">MKKFLLPLALFAATTFAFAADEKKSDTPDKACCEKADKACCEEKKASDKCDKPCCKQDGAEKKATEEKKA</sequence>
<feature type="chain" id="PRO_5002772253" evidence="1">
    <location>
        <begin position="20"/>
        <end position="70"/>
    </location>
</feature>
<dbReference type="Proteomes" id="UP000007013">
    <property type="component" value="Chromosome"/>
</dbReference>
<evidence type="ECO:0000256" key="1">
    <source>
        <dbReference type="SAM" id="SignalP"/>
    </source>
</evidence>
<keyword evidence="1" id="KW-0732">Signal</keyword>
<protein>
    <submittedName>
        <fullName evidence="2">Uncharacterized protein</fullName>
    </submittedName>
</protein>
<dbReference type="EMBL" id="CP001032">
    <property type="protein sequence ID" value="ACB75270.1"/>
    <property type="molecule type" value="Genomic_DNA"/>
</dbReference>
<dbReference type="AlphaFoldDB" id="B1ZYN4"/>
<dbReference type="KEGG" id="ote:Oter_1987"/>
<dbReference type="RefSeq" id="WP_012374807.1">
    <property type="nucleotide sequence ID" value="NC_010571.1"/>
</dbReference>
<name>B1ZYN4_OPITP</name>
<reference evidence="2 3" key="1">
    <citation type="journal article" date="2011" name="J. Bacteriol.">
        <title>Genome sequence of the verrucomicrobium Opitutus terrae PB90-1, an abundant inhabitant of rice paddy soil ecosystems.</title>
        <authorList>
            <person name="van Passel M.W."/>
            <person name="Kant R."/>
            <person name="Palva A."/>
            <person name="Copeland A."/>
            <person name="Lucas S."/>
            <person name="Lapidus A."/>
            <person name="Glavina del Rio T."/>
            <person name="Pitluck S."/>
            <person name="Goltsman E."/>
            <person name="Clum A."/>
            <person name="Sun H."/>
            <person name="Schmutz J."/>
            <person name="Larimer F.W."/>
            <person name="Land M.L."/>
            <person name="Hauser L."/>
            <person name="Kyrpides N."/>
            <person name="Mikhailova N."/>
            <person name="Richardson P.P."/>
            <person name="Janssen P.H."/>
            <person name="de Vos W.M."/>
            <person name="Smidt H."/>
        </authorList>
    </citation>
    <scope>NUCLEOTIDE SEQUENCE [LARGE SCALE GENOMIC DNA]</scope>
    <source>
        <strain evidence="3">DSM 11246 / JCM 15787 / PB90-1</strain>
    </source>
</reference>
<dbReference type="HOGENOM" id="CLU_2753961_0_0_0"/>